<dbReference type="AlphaFoldDB" id="A0A6S7BUK3"/>
<reference evidence="2 3" key="1">
    <citation type="submission" date="2020-04" db="EMBL/GenBank/DDBJ databases">
        <authorList>
            <person name="De Canck E."/>
        </authorList>
    </citation>
    <scope>NUCLEOTIDE SEQUENCE [LARGE SCALE GENOMIC DNA]</scope>
    <source>
        <strain evidence="2 3">LMG 3441</strain>
    </source>
</reference>
<keyword evidence="3" id="KW-1185">Reference proteome</keyword>
<accession>A0A6S7BUK3</accession>
<protein>
    <submittedName>
        <fullName evidence="2">Uncharacterized protein</fullName>
    </submittedName>
</protein>
<sequence>MDAAAIEEEVNALREAISAKPAPPQAPRRMRLPTELPRTDIHHEPASLTNPRPRRAAAAAA</sequence>
<gene>
    <name evidence="2" type="ORF">LMG3441_05987</name>
</gene>
<organism evidence="2 3">
    <name type="scientific">Achromobacter kerstersii</name>
    <dbReference type="NCBI Taxonomy" id="1353890"/>
    <lineage>
        <taxon>Bacteria</taxon>
        <taxon>Pseudomonadati</taxon>
        <taxon>Pseudomonadota</taxon>
        <taxon>Betaproteobacteria</taxon>
        <taxon>Burkholderiales</taxon>
        <taxon>Alcaligenaceae</taxon>
        <taxon>Achromobacter</taxon>
    </lineage>
</organism>
<name>A0A6S7BUK3_9BURK</name>
<dbReference type="EMBL" id="CADIJQ010000017">
    <property type="protein sequence ID" value="CAB3743376.1"/>
    <property type="molecule type" value="Genomic_DNA"/>
</dbReference>
<feature type="region of interest" description="Disordered" evidence="1">
    <location>
        <begin position="16"/>
        <end position="61"/>
    </location>
</feature>
<evidence type="ECO:0000256" key="1">
    <source>
        <dbReference type="SAM" id="MobiDB-lite"/>
    </source>
</evidence>
<dbReference type="Proteomes" id="UP000494269">
    <property type="component" value="Unassembled WGS sequence"/>
</dbReference>
<evidence type="ECO:0000313" key="3">
    <source>
        <dbReference type="Proteomes" id="UP000494269"/>
    </source>
</evidence>
<evidence type="ECO:0000313" key="2">
    <source>
        <dbReference type="EMBL" id="CAB3743376.1"/>
    </source>
</evidence>
<proteinExistence type="predicted"/>